<feature type="transmembrane region" description="Helical" evidence="11">
    <location>
        <begin position="146"/>
        <end position="169"/>
    </location>
</feature>
<dbReference type="InterPro" id="IPR001992">
    <property type="entry name" value="T2SS_GspF/T4SS_PilC_CS"/>
</dbReference>
<evidence type="ECO:0000256" key="2">
    <source>
        <dbReference type="ARBA" id="ARBA00004651"/>
    </source>
</evidence>
<evidence type="ECO:0000256" key="11">
    <source>
        <dbReference type="SAM" id="Phobius"/>
    </source>
</evidence>
<evidence type="ECO:0000259" key="12">
    <source>
        <dbReference type="Pfam" id="PF00482"/>
    </source>
</evidence>
<evidence type="ECO:0000256" key="3">
    <source>
        <dbReference type="ARBA" id="ARBA00005745"/>
    </source>
</evidence>
<accession>A0AAE3QZU3</accession>
<dbReference type="GO" id="GO:0009306">
    <property type="term" value="P:protein secretion"/>
    <property type="evidence" value="ECO:0007669"/>
    <property type="project" value="InterPro"/>
</dbReference>
<organism evidence="13 14">
    <name type="scientific">Xanthocytophaga agilis</name>
    <dbReference type="NCBI Taxonomy" id="3048010"/>
    <lineage>
        <taxon>Bacteria</taxon>
        <taxon>Pseudomonadati</taxon>
        <taxon>Bacteroidota</taxon>
        <taxon>Cytophagia</taxon>
        <taxon>Cytophagales</taxon>
        <taxon>Rhodocytophagaceae</taxon>
        <taxon>Xanthocytophaga</taxon>
    </lineage>
</organism>
<dbReference type="InterPro" id="IPR003004">
    <property type="entry name" value="GspF/PilC"/>
</dbReference>
<keyword evidence="4 10" id="KW-0813">Transport</keyword>
<dbReference type="AlphaFoldDB" id="A0AAE3QZU3"/>
<evidence type="ECO:0000256" key="8">
    <source>
        <dbReference type="ARBA" id="ARBA00023136"/>
    </source>
</evidence>
<feature type="domain" description="Type II secretion system protein GspF" evidence="12">
    <location>
        <begin position="48"/>
        <end position="170"/>
    </location>
</feature>
<keyword evidence="6 10" id="KW-0812">Transmembrane</keyword>
<dbReference type="RefSeq" id="WP_314510655.1">
    <property type="nucleotide sequence ID" value="NZ_JASJOU010000003.1"/>
</dbReference>
<gene>
    <name evidence="13" type="ORF">QNI22_10905</name>
</gene>
<dbReference type="PANTHER" id="PTHR30012">
    <property type="entry name" value="GENERAL SECRETION PATHWAY PROTEIN"/>
    <property type="match status" value="1"/>
</dbReference>
<evidence type="ECO:0000256" key="7">
    <source>
        <dbReference type="ARBA" id="ARBA00022989"/>
    </source>
</evidence>
<sequence length="381" mass="42958">MAGLDISKLALPQNQTGAKNSEEKDPLAFLKKDITLFSPINDKFKESFYLELSVLLSAGVDIKGSLELLEDQQSKAKLKDLIRTIRESIISGASVSEAVRQTEHFSAYEFYSLQIGEETGKLTQVLTELAAYYTKKLKQRRQMMQALSYPIIVLSTSVGAVGFMLRFIVPMFSDVFKRFGGELPYLTAQIIKLSKALESYGWTLLVLIALIVAFVRMNKQKEWFQRHSTRLILKLPIVGEIVRRVYLARLCSSFALLIGARVPLLQAIGLVRKMINFYPIATSLEQVEKDILQGELFHKSLSRFSIYDAKMIALLKVGEEVNQLDFFFDKLAVQNNEEVEHRSSLLSSALEPMIIIFLGLIVGVILVAMYLPLFQLSTNIG</sequence>
<evidence type="ECO:0000256" key="10">
    <source>
        <dbReference type="RuleBase" id="RU003923"/>
    </source>
</evidence>
<evidence type="ECO:0000256" key="6">
    <source>
        <dbReference type="ARBA" id="ARBA00022692"/>
    </source>
</evidence>
<evidence type="ECO:0000256" key="1">
    <source>
        <dbReference type="ARBA" id="ARBA00002684"/>
    </source>
</evidence>
<dbReference type="Pfam" id="PF00482">
    <property type="entry name" value="T2SSF"/>
    <property type="match status" value="2"/>
</dbReference>
<comment type="function">
    <text evidence="1">Component of the type II secretion system inner membrane complex required for the energy-dependent secretion of extracellular factors such as proteases and toxins from the periplasm.</text>
</comment>
<feature type="transmembrane region" description="Helical" evidence="11">
    <location>
        <begin position="352"/>
        <end position="373"/>
    </location>
</feature>
<evidence type="ECO:0000313" key="14">
    <source>
        <dbReference type="Proteomes" id="UP001232063"/>
    </source>
</evidence>
<dbReference type="InterPro" id="IPR018076">
    <property type="entry name" value="T2SS_GspF_dom"/>
</dbReference>
<keyword evidence="8 11" id="KW-0472">Membrane</keyword>
<evidence type="ECO:0000256" key="4">
    <source>
        <dbReference type="ARBA" id="ARBA00022448"/>
    </source>
</evidence>
<feature type="transmembrane region" description="Helical" evidence="11">
    <location>
        <begin position="199"/>
        <end position="217"/>
    </location>
</feature>
<dbReference type="PANTHER" id="PTHR30012:SF0">
    <property type="entry name" value="TYPE II SECRETION SYSTEM PROTEIN F-RELATED"/>
    <property type="match status" value="1"/>
</dbReference>
<dbReference type="InterPro" id="IPR042094">
    <property type="entry name" value="T2SS_GspF_sf"/>
</dbReference>
<reference evidence="13" key="1">
    <citation type="submission" date="2023-05" db="EMBL/GenBank/DDBJ databases">
        <authorList>
            <person name="Zhang X."/>
        </authorList>
    </citation>
    <scope>NUCLEOTIDE SEQUENCE</scope>
    <source>
        <strain evidence="13">BD1B2-1</strain>
    </source>
</reference>
<feature type="domain" description="Type II secretion system protein GspF" evidence="12">
    <location>
        <begin position="251"/>
        <end position="372"/>
    </location>
</feature>
<evidence type="ECO:0000256" key="9">
    <source>
        <dbReference type="ARBA" id="ARBA00030750"/>
    </source>
</evidence>
<dbReference type="PROSITE" id="PS00874">
    <property type="entry name" value="T2SP_F"/>
    <property type="match status" value="1"/>
</dbReference>
<dbReference type="EMBL" id="JASJOU010000003">
    <property type="protein sequence ID" value="MDJ1501161.1"/>
    <property type="molecule type" value="Genomic_DNA"/>
</dbReference>
<comment type="caution">
    <text evidence="13">The sequence shown here is derived from an EMBL/GenBank/DDBJ whole genome shotgun (WGS) entry which is preliminary data.</text>
</comment>
<proteinExistence type="inferred from homology"/>
<comment type="subcellular location">
    <subcellularLocation>
        <location evidence="2 10">Cell membrane</location>
        <topology evidence="2 10">Multi-pass membrane protein</topology>
    </subcellularLocation>
</comment>
<keyword evidence="14" id="KW-1185">Reference proteome</keyword>
<protein>
    <recommendedName>
        <fullName evidence="9">General secretion pathway protein F</fullName>
    </recommendedName>
</protein>
<dbReference type="Proteomes" id="UP001232063">
    <property type="component" value="Unassembled WGS sequence"/>
</dbReference>
<evidence type="ECO:0000313" key="13">
    <source>
        <dbReference type="EMBL" id="MDJ1501161.1"/>
    </source>
</evidence>
<name>A0AAE3QZU3_9BACT</name>
<keyword evidence="5" id="KW-1003">Cell membrane</keyword>
<dbReference type="PRINTS" id="PR00812">
    <property type="entry name" value="BCTERIALGSPF"/>
</dbReference>
<evidence type="ECO:0000256" key="5">
    <source>
        <dbReference type="ARBA" id="ARBA00022475"/>
    </source>
</evidence>
<dbReference type="GO" id="GO:0005886">
    <property type="term" value="C:plasma membrane"/>
    <property type="evidence" value="ECO:0007669"/>
    <property type="project" value="UniProtKB-SubCell"/>
</dbReference>
<comment type="similarity">
    <text evidence="3 10">Belongs to the GSP F family.</text>
</comment>
<keyword evidence="7 11" id="KW-1133">Transmembrane helix</keyword>
<dbReference type="Gene3D" id="1.20.81.30">
    <property type="entry name" value="Type II secretion system (T2SS), domain F"/>
    <property type="match status" value="2"/>
</dbReference>